<protein>
    <recommendedName>
        <fullName evidence="1">GLTSCR protein conserved domain-containing protein</fullName>
    </recommendedName>
</protein>
<sequence>MQQPPQGFLVAAGMPPSQGSGCLVSAEVARARAAEQMAFEDAWKALNPDFRTPFASVEDAVSRLLPYHVFADCEEDDDVVEPINGGSSSISTTTEKSSTQIWDDDMGAQVEGFLEHFEKQVLTFNVMTQQHAAGFNRTEEQLILEKAVVEDERLQLERVRAAVTQRQQQEQQEAARTRLALAQAQAQAAGGGWQAAQPAASWQAFVAAGLGEGAGSRGQALAPAVVMQQQQHNQQQEMMMTAGAWQALAAAVSRGEGGSNEQALIHAVMVQHMQRQRQQEEMMVAASRGEGASCGQVLPPAMVTQLMQQHNQNQQRQQEEMMTAAFRGEVTSGEQQALASAVMMRQLHVLQQQQHQQEVMAAGGWQLGLGGRQTHVAPRGDGSSSFQAALPPAMLQLQQPGSGQGQASIAGSGMALPWHGIAEGREQ</sequence>
<evidence type="ECO:0000313" key="3">
    <source>
        <dbReference type="Proteomes" id="UP000604825"/>
    </source>
</evidence>
<dbReference type="OrthoDB" id="2556847at2759"/>
<dbReference type="Proteomes" id="UP000604825">
    <property type="component" value="Unassembled WGS sequence"/>
</dbReference>
<dbReference type="AlphaFoldDB" id="A0A811R2N4"/>
<dbReference type="InterPro" id="IPR015671">
    <property type="entry name" value="GSCR1_dom"/>
</dbReference>
<name>A0A811R2N4_9POAL</name>
<reference evidence="2" key="1">
    <citation type="submission" date="2020-10" db="EMBL/GenBank/DDBJ databases">
        <authorList>
            <person name="Han B."/>
            <person name="Lu T."/>
            <person name="Zhao Q."/>
            <person name="Huang X."/>
            <person name="Zhao Y."/>
        </authorList>
    </citation>
    <scope>NUCLEOTIDE SEQUENCE</scope>
</reference>
<dbReference type="PANTHER" id="PTHR15572">
    <property type="entry name" value="GLIOMA TUMOR SUPPRESSOR CANDIDATE REGION GENE 1"/>
    <property type="match status" value="1"/>
</dbReference>
<keyword evidence="3" id="KW-1185">Reference proteome</keyword>
<comment type="caution">
    <text evidence="2">The sequence shown here is derived from an EMBL/GenBank/DDBJ whole genome shotgun (WGS) entry which is preliminary data.</text>
</comment>
<dbReference type="EMBL" id="CAJGYO010000012">
    <property type="protein sequence ID" value="CAD6263952.1"/>
    <property type="molecule type" value="Genomic_DNA"/>
</dbReference>
<organism evidence="2 3">
    <name type="scientific">Miscanthus lutarioriparius</name>
    <dbReference type="NCBI Taxonomy" id="422564"/>
    <lineage>
        <taxon>Eukaryota</taxon>
        <taxon>Viridiplantae</taxon>
        <taxon>Streptophyta</taxon>
        <taxon>Embryophyta</taxon>
        <taxon>Tracheophyta</taxon>
        <taxon>Spermatophyta</taxon>
        <taxon>Magnoliopsida</taxon>
        <taxon>Liliopsida</taxon>
        <taxon>Poales</taxon>
        <taxon>Poaceae</taxon>
        <taxon>PACMAD clade</taxon>
        <taxon>Panicoideae</taxon>
        <taxon>Andropogonodae</taxon>
        <taxon>Andropogoneae</taxon>
        <taxon>Saccharinae</taxon>
        <taxon>Miscanthus</taxon>
    </lineage>
</organism>
<feature type="domain" description="GLTSCR protein conserved" evidence="1">
    <location>
        <begin position="41"/>
        <end position="160"/>
    </location>
</feature>
<dbReference type="GO" id="GO:0016514">
    <property type="term" value="C:SWI/SNF complex"/>
    <property type="evidence" value="ECO:0007669"/>
    <property type="project" value="TreeGrafter"/>
</dbReference>
<proteinExistence type="predicted"/>
<dbReference type="PANTHER" id="PTHR15572:SF0">
    <property type="entry name" value="GLUTAMINE-RICH PROTEIN-RELATED"/>
    <property type="match status" value="1"/>
</dbReference>
<evidence type="ECO:0000259" key="1">
    <source>
        <dbReference type="Pfam" id="PF15249"/>
    </source>
</evidence>
<gene>
    <name evidence="2" type="ORF">NCGR_LOCUS47257</name>
</gene>
<dbReference type="GO" id="GO:0045893">
    <property type="term" value="P:positive regulation of DNA-templated transcription"/>
    <property type="evidence" value="ECO:0007669"/>
    <property type="project" value="TreeGrafter"/>
</dbReference>
<accession>A0A811R2N4</accession>
<evidence type="ECO:0000313" key="2">
    <source>
        <dbReference type="EMBL" id="CAD6263952.1"/>
    </source>
</evidence>
<dbReference type="Pfam" id="PF15249">
    <property type="entry name" value="GLTSCR1"/>
    <property type="match status" value="1"/>
</dbReference>
<dbReference type="InterPro" id="IPR052438">
    <property type="entry name" value="Chromatin_remod/trans_coact"/>
</dbReference>